<dbReference type="Pfam" id="PF00072">
    <property type="entry name" value="Response_reg"/>
    <property type="match status" value="1"/>
</dbReference>
<dbReference type="Pfam" id="PF02954">
    <property type="entry name" value="HTH_8"/>
    <property type="match status" value="1"/>
</dbReference>
<dbReference type="Gene3D" id="3.40.50.300">
    <property type="entry name" value="P-loop containing nucleotide triphosphate hydrolases"/>
    <property type="match status" value="1"/>
</dbReference>
<dbReference type="PROSITE" id="PS00676">
    <property type="entry name" value="SIGMA54_INTERACT_2"/>
    <property type="match status" value="1"/>
</dbReference>
<keyword evidence="12" id="KW-1185">Reference proteome</keyword>
<dbReference type="InterPro" id="IPR025662">
    <property type="entry name" value="Sigma_54_int_dom_ATP-bd_1"/>
</dbReference>
<dbReference type="eggNOG" id="COG2204">
    <property type="taxonomic scope" value="Bacteria"/>
</dbReference>
<dbReference type="GO" id="GO:0006355">
    <property type="term" value="P:regulation of DNA-templated transcription"/>
    <property type="evidence" value="ECO:0007669"/>
    <property type="project" value="InterPro"/>
</dbReference>
<dbReference type="InterPro" id="IPR002078">
    <property type="entry name" value="Sigma_54_int"/>
</dbReference>
<dbReference type="Pfam" id="PF25601">
    <property type="entry name" value="AAA_lid_14"/>
    <property type="match status" value="1"/>
</dbReference>
<keyword evidence="7" id="KW-0804">Transcription</keyword>
<evidence type="ECO:0000256" key="3">
    <source>
        <dbReference type="ARBA" id="ARBA00022840"/>
    </source>
</evidence>
<dbReference type="RefSeq" id="WP_014786749.1">
    <property type="nucleotide sequence ID" value="NC_018014.1"/>
</dbReference>
<dbReference type="PANTHER" id="PTHR32071">
    <property type="entry name" value="TRANSCRIPTIONAL REGULATORY PROTEIN"/>
    <property type="match status" value="1"/>
</dbReference>
<feature type="modified residue" description="4-aspartylphosphate" evidence="8">
    <location>
        <position position="52"/>
    </location>
</feature>
<dbReference type="Gene3D" id="3.40.50.2300">
    <property type="match status" value="1"/>
</dbReference>
<dbReference type="SMART" id="SM00448">
    <property type="entry name" value="REC"/>
    <property type="match status" value="1"/>
</dbReference>
<evidence type="ECO:0000313" key="12">
    <source>
        <dbReference type="Proteomes" id="UP000006056"/>
    </source>
</evidence>
<dbReference type="AlphaFoldDB" id="I3ZJS0"/>
<dbReference type="InterPro" id="IPR009057">
    <property type="entry name" value="Homeodomain-like_sf"/>
</dbReference>
<dbReference type="Pfam" id="PF00158">
    <property type="entry name" value="Sigma54_activat"/>
    <property type="match status" value="1"/>
</dbReference>
<dbReference type="GO" id="GO:0000160">
    <property type="term" value="P:phosphorelay signal transduction system"/>
    <property type="evidence" value="ECO:0007669"/>
    <property type="project" value="UniProtKB-KW"/>
</dbReference>
<evidence type="ECO:0000313" key="11">
    <source>
        <dbReference type="EMBL" id="AFL89488.1"/>
    </source>
</evidence>
<organism evidence="11 12">
    <name type="scientific">Terriglobus roseus (strain DSM 18391 / NRRL B-41598 / KBS 63)</name>
    <dbReference type="NCBI Taxonomy" id="926566"/>
    <lineage>
        <taxon>Bacteria</taxon>
        <taxon>Pseudomonadati</taxon>
        <taxon>Acidobacteriota</taxon>
        <taxon>Terriglobia</taxon>
        <taxon>Terriglobales</taxon>
        <taxon>Acidobacteriaceae</taxon>
        <taxon>Terriglobus</taxon>
    </lineage>
</organism>
<dbReference type="InterPro" id="IPR001789">
    <property type="entry name" value="Sig_transdc_resp-reg_receiver"/>
</dbReference>
<gene>
    <name evidence="11" type="ordered locus">Terro_3270</name>
</gene>
<dbReference type="InterPro" id="IPR058031">
    <property type="entry name" value="AAA_lid_NorR"/>
</dbReference>
<dbReference type="PROSITE" id="PS50045">
    <property type="entry name" value="SIGMA54_INTERACT_4"/>
    <property type="match status" value="1"/>
</dbReference>
<feature type="domain" description="Response regulatory" evidence="10">
    <location>
        <begin position="3"/>
        <end position="119"/>
    </location>
</feature>
<feature type="domain" description="Sigma-54 factor interaction" evidence="9">
    <location>
        <begin position="141"/>
        <end position="370"/>
    </location>
</feature>
<dbReference type="SUPFAM" id="SSF52540">
    <property type="entry name" value="P-loop containing nucleoside triphosphate hydrolases"/>
    <property type="match status" value="1"/>
</dbReference>
<dbReference type="EMBL" id="CP003379">
    <property type="protein sequence ID" value="AFL89488.1"/>
    <property type="molecule type" value="Genomic_DNA"/>
</dbReference>
<name>I3ZJS0_TERRK</name>
<dbReference type="InterPro" id="IPR025944">
    <property type="entry name" value="Sigma_54_int_dom_CS"/>
</dbReference>
<dbReference type="OrthoDB" id="9803970at2"/>
<evidence type="ECO:0000256" key="8">
    <source>
        <dbReference type="PROSITE-ProRule" id="PRU00169"/>
    </source>
</evidence>
<dbReference type="FunFam" id="3.40.50.300:FF:000006">
    <property type="entry name" value="DNA-binding transcriptional regulator NtrC"/>
    <property type="match status" value="1"/>
</dbReference>
<dbReference type="HOGENOM" id="CLU_000445_0_6_0"/>
<proteinExistence type="predicted"/>
<dbReference type="SUPFAM" id="SSF52172">
    <property type="entry name" value="CheY-like"/>
    <property type="match status" value="1"/>
</dbReference>
<dbReference type="FunFam" id="3.40.50.2300:FF:000018">
    <property type="entry name" value="DNA-binding transcriptional regulator NtrC"/>
    <property type="match status" value="1"/>
</dbReference>
<dbReference type="KEGG" id="trs:Terro_3270"/>
<reference evidence="11 12" key="1">
    <citation type="submission" date="2012-06" db="EMBL/GenBank/DDBJ databases">
        <title>Complete genome of Terriglobus roseus DSM 18391.</title>
        <authorList>
            <consortium name="US DOE Joint Genome Institute (JGI-PGF)"/>
            <person name="Lucas S."/>
            <person name="Copeland A."/>
            <person name="Lapidus A."/>
            <person name="Glavina del Rio T."/>
            <person name="Dalin E."/>
            <person name="Tice H."/>
            <person name="Bruce D."/>
            <person name="Goodwin L."/>
            <person name="Pitluck S."/>
            <person name="Peters L."/>
            <person name="Mikhailova N."/>
            <person name="Munk A.C.C."/>
            <person name="Kyrpides N."/>
            <person name="Mavromatis K."/>
            <person name="Ivanova N."/>
            <person name="Brettin T."/>
            <person name="Detter J.C."/>
            <person name="Han C."/>
            <person name="Larimer F."/>
            <person name="Land M."/>
            <person name="Hauser L."/>
            <person name="Markowitz V."/>
            <person name="Cheng J.-F."/>
            <person name="Hugenholtz P."/>
            <person name="Woyke T."/>
            <person name="Wu D."/>
            <person name="Brambilla E."/>
            <person name="Klenk H.-P."/>
            <person name="Eisen J.A."/>
        </authorList>
    </citation>
    <scope>NUCLEOTIDE SEQUENCE [LARGE SCALE GENOMIC DNA]</scope>
    <source>
        <strain evidence="12">DSM 18391 / NRRL B-41598 / KBS 63</strain>
    </source>
</reference>
<dbReference type="PRINTS" id="PR01590">
    <property type="entry name" value="HTHFIS"/>
</dbReference>
<dbReference type="CDD" id="cd17550">
    <property type="entry name" value="REC_NtrX-like"/>
    <property type="match status" value="1"/>
</dbReference>
<evidence type="ECO:0000259" key="9">
    <source>
        <dbReference type="PROSITE" id="PS50045"/>
    </source>
</evidence>
<keyword evidence="2" id="KW-0547">Nucleotide-binding</keyword>
<dbReference type="SUPFAM" id="SSF46689">
    <property type="entry name" value="Homeodomain-like"/>
    <property type="match status" value="1"/>
</dbReference>
<dbReference type="STRING" id="926566.Terro_3270"/>
<dbReference type="InterPro" id="IPR011006">
    <property type="entry name" value="CheY-like_superfamily"/>
</dbReference>
<dbReference type="GO" id="GO:0043565">
    <property type="term" value="F:sequence-specific DNA binding"/>
    <property type="evidence" value="ECO:0007669"/>
    <property type="project" value="InterPro"/>
</dbReference>
<dbReference type="PROSITE" id="PS00688">
    <property type="entry name" value="SIGMA54_INTERACT_3"/>
    <property type="match status" value="1"/>
</dbReference>
<dbReference type="InterPro" id="IPR003593">
    <property type="entry name" value="AAA+_ATPase"/>
</dbReference>
<keyword evidence="6 11" id="KW-0238">DNA-binding</keyword>
<protein>
    <submittedName>
        <fullName evidence="11">Response regulator with CheY-like receiver, AAA-type ATPase, and DNA-binding domains</fullName>
    </submittedName>
</protein>
<dbReference type="Gene3D" id="1.10.10.60">
    <property type="entry name" value="Homeodomain-like"/>
    <property type="match status" value="1"/>
</dbReference>
<evidence type="ECO:0000256" key="5">
    <source>
        <dbReference type="ARBA" id="ARBA00023015"/>
    </source>
</evidence>
<dbReference type="PROSITE" id="PS00675">
    <property type="entry name" value="SIGMA54_INTERACT_1"/>
    <property type="match status" value="1"/>
</dbReference>
<dbReference type="PROSITE" id="PS50110">
    <property type="entry name" value="RESPONSE_REGULATORY"/>
    <property type="match status" value="1"/>
</dbReference>
<dbReference type="Gene3D" id="1.10.8.60">
    <property type="match status" value="1"/>
</dbReference>
<evidence type="ECO:0000256" key="4">
    <source>
        <dbReference type="ARBA" id="ARBA00023012"/>
    </source>
</evidence>
<keyword evidence="1 8" id="KW-0597">Phosphoprotein</keyword>
<accession>I3ZJS0</accession>
<dbReference type="InterPro" id="IPR025943">
    <property type="entry name" value="Sigma_54_int_dom_ATP-bd_2"/>
</dbReference>
<evidence type="ECO:0000256" key="2">
    <source>
        <dbReference type="ARBA" id="ARBA00022741"/>
    </source>
</evidence>
<dbReference type="CDD" id="cd00009">
    <property type="entry name" value="AAA"/>
    <property type="match status" value="1"/>
</dbReference>
<evidence type="ECO:0000256" key="7">
    <source>
        <dbReference type="ARBA" id="ARBA00023163"/>
    </source>
</evidence>
<dbReference type="InterPro" id="IPR002197">
    <property type="entry name" value="HTH_Fis"/>
</dbReference>
<keyword evidence="4" id="KW-0902">Two-component regulatory system</keyword>
<evidence type="ECO:0000256" key="6">
    <source>
        <dbReference type="ARBA" id="ARBA00023125"/>
    </source>
</evidence>
<dbReference type="SMART" id="SM00382">
    <property type="entry name" value="AAA"/>
    <property type="match status" value="1"/>
</dbReference>
<dbReference type="InterPro" id="IPR027417">
    <property type="entry name" value="P-loop_NTPase"/>
</dbReference>
<keyword evidence="3" id="KW-0067">ATP-binding</keyword>
<dbReference type="GO" id="GO:0005524">
    <property type="term" value="F:ATP binding"/>
    <property type="evidence" value="ECO:0007669"/>
    <property type="project" value="UniProtKB-KW"/>
</dbReference>
<evidence type="ECO:0000256" key="1">
    <source>
        <dbReference type="ARBA" id="ARBA00022553"/>
    </source>
</evidence>
<evidence type="ECO:0000259" key="10">
    <source>
        <dbReference type="PROSITE" id="PS50110"/>
    </source>
</evidence>
<dbReference type="PANTHER" id="PTHR32071:SF17">
    <property type="entry name" value="TRANSCRIPTIONAL REGULATOR (NTRC FAMILY)"/>
    <property type="match status" value="1"/>
</dbReference>
<dbReference type="Proteomes" id="UP000006056">
    <property type="component" value="Chromosome"/>
</dbReference>
<sequence>MTHILVVDDEAEIRESLEGILGEEGYATASAGTATEALELIRDAEYDLVLLDIWLPDGDGLEVLAKIRDMGLAAPPEVVIISGHGTIESAVRATKLGAYDFLEKPLSLDRTLLVLKNATEARRLKKDNSEFQQQMAQKAYVTGESVPLKALRQQIRLMAPTNGRVLIYGESGTGKERIARTMHAESLRADRVFVELNCAAIPEDFIESELFGYRHGAVPGGPQEKRGTFERADGGTLFLDEVADMSLKTQAKVLRALDEQRFYPVGASQPIAVDVRVIAATNKDLEDEIIKGNFREDLFYRLNVIPFFVPPLRDRSEDIPLLVQEFLQEFGRQYGRPRVEISTDALATLKQYHWPGNVRELRNVIERVLILNPKAQRIERKHLPVLVYRESGRDGGKAGARTEEFGTLLQAREAYERDYILKKLDECHGNVSRTAEALGLERSHLYRKMKALGVTMKEA</sequence>
<keyword evidence="5" id="KW-0805">Transcription regulation</keyword>